<evidence type="ECO:0000313" key="2">
    <source>
        <dbReference type="Proteomes" id="UP000324897"/>
    </source>
</evidence>
<gene>
    <name evidence="1" type="ORF">EJB05_00831</name>
</gene>
<protein>
    <submittedName>
        <fullName evidence="1">Uncharacterized protein</fullName>
    </submittedName>
</protein>
<dbReference type="AlphaFoldDB" id="A0A5J9WMR4"/>
<feature type="non-terminal residue" evidence="1">
    <location>
        <position position="1"/>
    </location>
</feature>
<organism evidence="1 2">
    <name type="scientific">Eragrostis curvula</name>
    <name type="common">weeping love grass</name>
    <dbReference type="NCBI Taxonomy" id="38414"/>
    <lineage>
        <taxon>Eukaryota</taxon>
        <taxon>Viridiplantae</taxon>
        <taxon>Streptophyta</taxon>
        <taxon>Embryophyta</taxon>
        <taxon>Tracheophyta</taxon>
        <taxon>Spermatophyta</taxon>
        <taxon>Magnoliopsida</taxon>
        <taxon>Liliopsida</taxon>
        <taxon>Poales</taxon>
        <taxon>Poaceae</taxon>
        <taxon>PACMAD clade</taxon>
        <taxon>Chloridoideae</taxon>
        <taxon>Eragrostideae</taxon>
        <taxon>Eragrostidinae</taxon>
        <taxon>Eragrostis</taxon>
    </lineage>
</organism>
<dbReference type="Proteomes" id="UP000324897">
    <property type="component" value="Chromosome 6"/>
</dbReference>
<accession>A0A5J9WMR4</accession>
<comment type="caution">
    <text evidence="1">The sequence shown here is derived from an EMBL/GenBank/DDBJ whole genome shotgun (WGS) entry which is preliminary data.</text>
</comment>
<dbReference type="EMBL" id="RWGY01000002">
    <property type="protein sequence ID" value="TVU49518.1"/>
    <property type="molecule type" value="Genomic_DNA"/>
</dbReference>
<proteinExistence type="predicted"/>
<name>A0A5J9WMR4_9POAL</name>
<dbReference type="Gramene" id="TVU49518">
    <property type="protein sequence ID" value="TVU49518"/>
    <property type="gene ID" value="EJB05_00831"/>
</dbReference>
<keyword evidence="2" id="KW-1185">Reference proteome</keyword>
<evidence type="ECO:0000313" key="1">
    <source>
        <dbReference type="EMBL" id="TVU49518.1"/>
    </source>
</evidence>
<reference evidence="1 2" key="1">
    <citation type="journal article" date="2019" name="Sci. Rep.">
        <title>A high-quality genome of Eragrostis curvula grass provides insights into Poaceae evolution and supports new strategies to enhance forage quality.</title>
        <authorList>
            <person name="Carballo J."/>
            <person name="Santos B.A.C.M."/>
            <person name="Zappacosta D."/>
            <person name="Garbus I."/>
            <person name="Selva J.P."/>
            <person name="Gallo C.A."/>
            <person name="Diaz A."/>
            <person name="Albertini E."/>
            <person name="Caccamo M."/>
            <person name="Echenique V."/>
        </authorList>
    </citation>
    <scope>NUCLEOTIDE SEQUENCE [LARGE SCALE GENOMIC DNA]</scope>
    <source>
        <strain evidence="2">cv. Victoria</strain>
        <tissue evidence="1">Leaf</tissue>
    </source>
</reference>
<sequence>VTGDLAGGELLPPPTPRATVHPLLRLSHQRASFPPPLLTAAGCRQPSVVATNSSIPAPGLLPSISKKDQQILTVRASRRCAVPPSTEPPVRRATFHVSTIALRNHVQLASVGCQLTACLIQGPVGLGPPEVKYLKLDSGQILFNFSISLEINSYMESTSRK</sequence>